<name>A0ABS0H4N8_9ACTN</name>
<protein>
    <recommendedName>
        <fullName evidence="4">Lipoprotein</fullName>
    </recommendedName>
</protein>
<evidence type="ECO:0000313" key="2">
    <source>
        <dbReference type="EMBL" id="MBF9133425.1"/>
    </source>
</evidence>
<organism evidence="2 3">
    <name type="scientific">Plantactinospora alkalitolerans</name>
    <dbReference type="NCBI Taxonomy" id="2789879"/>
    <lineage>
        <taxon>Bacteria</taxon>
        <taxon>Bacillati</taxon>
        <taxon>Actinomycetota</taxon>
        <taxon>Actinomycetes</taxon>
        <taxon>Micromonosporales</taxon>
        <taxon>Micromonosporaceae</taxon>
        <taxon>Plantactinospora</taxon>
    </lineage>
</organism>
<gene>
    <name evidence="2" type="ORF">I0C86_31370</name>
</gene>
<dbReference type="RefSeq" id="WP_196204931.1">
    <property type="nucleotide sequence ID" value="NZ_JADPUN010000269.1"/>
</dbReference>
<feature type="region of interest" description="Disordered" evidence="1">
    <location>
        <begin position="29"/>
        <end position="56"/>
    </location>
</feature>
<evidence type="ECO:0000313" key="3">
    <source>
        <dbReference type="Proteomes" id="UP000638560"/>
    </source>
</evidence>
<feature type="compositionally biased region" description="Low complexity" evidence="1">
    <location>
        <begin position="46"/>
        <end position="56"/>
    </location>
</feature>
<evidence type="ECO:0000256" key="1">
    <source>
        <dbReference type="SAM" id="MobiDB-lite"/>
    </source>
</evidence>
<accession>A0ABS0H4N8</accession>
<proteinExistence type="predicted"/>
<comment type="caution">
    <text evidence="2">The sequence shown here is derived from an EMBL/GenBank/DDBJ whole genome shotgun (WGS) entry which is preliminary data.</text>
</comment>
<evidence type="ECO:0008006" key="4">
    <source>
        <dbReference type="Google" id="ProtNLM"/>
    </source>
</evidence>
<dbReference type="Proteomes" id="UP000638560">
    <property type="component" value="Unassembled WGS sequence"/>
</dbReference>
<dbReference type="EMBL" id="JADPUN010000269">
    <property type="protein sequence ID" value="MBF9133425.1"/>
    <property type="molecule type" value="Genomic_DNA"/>
</dbReference>
<keyword evidence="3" id="KW-1185">Reference proteome</keyword>
<sequence>MASSGTWRHQLGILLVGAVVLAGCSGPAEDGDAAPPTGTPTPAPSTPTVVPTTPAAPAEPEFEAEEVDDLGKLCGTDDVRYHRAASYQGAAPHPLAVFAKEKGSKGYELRYIPRDDPPGYEPEGPEEVALLACLTNVKSLPVGTCRYRTGNSTRGVRTDGQRFRIELFALATGKRIVNRTFDVDFCPPTLITYRGEIPKRLTSTLNDEHLFQMFDRYVSRTAP</sequence>
<reference evidence="2 3" key="1">
    <citation type="submission" date="2020-11" db="EMBL/GenBank/DDBJ databases">
        <title>A novel isolate from a Black sea contaminated sediment with potential to produce alkanes: Plantactinospora alkalitolerans sp. nov.</title>
        <authorList>
            <person name="Carro L."/>
            <person name="Veyisoglu A."/>
            <person name="Guven K."/>
            <person name="Schumann P."/>
            <person name="Klenk H.-P."/>
            <person name="Sahin N."/>
        </authorList>
    </citation>
    <scope>NUCLEOTIDE SEQUENCE [LARGE SCALE GENOMIC DNA]</scope>
    <source>
        <strain evidence="2 3">S1510</strain>
    </source>
</reference>